<evidence type="ECO:0000256" key="5">
    <source>
        <dbReference type="ARBA" id="ARBA00022692"/>
    </source>
</evidence>
<keyword evidence="14" id="KW-1185">Reference proteome</keyword>
<dbReference type="Pfam" id="PF01514">
    <property type="entry name" value="YscJ_FliF"/>
    <property type="match status" value="1"/>
</dbReference>
<sequence length="517" mass="56587">MSEAVEQIRNQLNEYVQGLDKNKKIKIGLSALFILISLTGIIYFFSRPDYVVLYNNLNPEESGSVMETLQGSNIRADFGDTSGTILVRKQDEKRAQVVVATQGLPTARFSYEDAFSGNSWMMTSEERAQRILIAQQNYLASTMEEIPGVSKAVVNLTIPERTGFMMADNNANAKASVWLDISSNANLESGSIKGIAILVSNAVQGLEPENVTIHGPDGRVLNQEAGSDSSLLGASDQMNLQQAVQKDLEKSITDFLSSVYGHGNVVVMAGVRLGFDSNVTELVEFAPPIEGQETGIIRSMHELTHTAIDGPGGGIPGVDPNVGDIPQNVEDDEYLSRYDEASQTINYEINELRQKIVRAHGQVHDISVAVYVNKSTLADGDLSDQERRELINIVSAAAGLDTRVVQVGVQEFNDSLADQWQLAMDGNLAAGEGGQPWWLIGLLATLILGAAYIVINKVRKNRSQEEEILVQDVMIPDELEEINLDLSGSQVKQQIEKLVNKKPDAVAQMLKNWINEE</sequence>
<dbReference type="InterPro" id="IPR043427">
    <property type="entry name" value="YscJ/FliF"/>
</dbReference>
<evidence type="ECO:0000256" key="8">
    <source>
        <dbReference type="ARBA" id="ARBA00023143"/>
    </source>
</evidence>
<dbReference type="InterPro" id="IPR045851">
    <property type="entry name" value="AMP-bd_C_sf"/>
</dbReference>
<dbReference type="Pfam" id="PF08345">
    <property type="entry name" value="YscJ_FliF_C"/>
    <property type="match status" value="1"/>
</dbReference>
<dbReference type="PANTHER" id="PTHR30046:SF0">
    <property type="entry name" value="FLAGELLAR M-RING PROTEIN"/>
    <property type="match status" value="1"/>
</dbReference>
<dbReference type="PIRSF" id="PIRSF004862">
    <property type="entry name" value="FliF"/>
    <property type="match status" value="1"/>
</dbReference>
<gene>
    <name evidence="13" type="ordered locus">Amet_2725</name>
</gene>
<protein>
    <recommendedName>
        <fullName evidence="9">Flagellar M-ring protein</fullName>
    </recommendedName>
</protein>
<keyword evidence="13" id="KW-0282">Flagellum</keyword>
<dbReference type="AlphaFoldDB" id="A6TRQ9"/>
<comment type="subcellular location">
    <subcellularLocation>
        <location evidence="1 9">Bacterial flagellum basal body</location>
    </subcellularLocation>
    <subcellularLocation>
        <location evidence="2">Cell membrane</location>
        <topology evidence="2">Multi-pass membrane protein</topology>
    </subcellularLocation>
</comment>
<evidence type="ECO:0000256" key="4">
    <source>
        <dbReference type="ARBA" id="ARBA00022475"/>
    </source>
</evidence>
<proteinExistence type="inferred from homology"/>
<dbReference type="GO" id="GO:0005886">
    <property type="term" value="C:plasma membrane"/>
    <property type="evidence" value="ECO:0007669"/>
    <property type="project" value="UniProtKB-SubCell"/>
</dbReference>
<keyword evidence="6 10" id="KW-1133">Transmembrane helix</keyword>
<name>A6TRQ9_ALKMQ</name>
<feature type="transmembrane region" description="Helical" evidence="10">
    <location>
        <begin position="437"/>
        <end position="455"/>
    </location>
</feature>
<dbReference type="NCBIfam" id="TIGR00206">
    <property type="entry name" value="fliF"/>
    <property type="match status" value="1"/>
</dbReference>
<dbReference type="RefSeq" id="WP_012063850.1">
    <property type="nucleotide sequence ID" value="NC_009633.1"/>
</dbReference>
<comment type="function">
    <text evidence="9">The M ring may be actively involved in energy transduction.</text>
</comment>
<dbReference type="GO" id="GO:0009431">
    <property type="term" value="C:bacterial-type flagellum basal body, MS ring"/>
    <property type="evidence" value="ECO:0007669"/>
    <property type="project" value="InterPro"/>
</dbReference>
<evidence type="ECO:0000256" key="9">
    <source>
        <dbReference type="PIRNR" id="PIRNR004862"/>
    </source>
</evidence>
<dbReference type="KEGG" id="amt:Amet_2725"/>
<evidence type="ECO:0000313" key="13">
    <source>
        <dbReference type="EMBL" id="ABR48877.1"/>
    </source>
</evidence>
<evidence type="ECO:0000313" key="14">
    <source>
        <dbReference type="Proteomes" id="UP000001572"/>
    </source>
</evidence>
<evidence type="ECO:0000259" key="11">
    <source>
        <dbReference type="Pfam" id="PF01514"/>
    </source>
</evidence>
<dbReference type="GO" id="GO:0071973">
    <property type="term" value="P:bacterial-type flagellum-dependent cell motility"/>
    <property type="evidence" value="ECO:0007669"/>
    <property type="project" value="InterPro"/>
</dbReference>
<keyword evidence="4" id="KW-1003">Cell membrane</keyword>
<reference evidence="14" key="1">
    <citation type="journal article" date="2016" name="Genome Announc.">
        <title>Complete genome sequence of Alkaliphilus metalliredigens strain QYMF, an alkaliphilic and metal-reducing bacterium isolated from borax-contaminated leachate ponds.</title>
        <authorList>
            <person name="Hwang C."/>
            <person name="Copeland A."/>
            <person name="Lucas S."/>
            <person name="Lapidus A."/>
            <person name="Barry K."/>
            <person name="Detter J.C."/>
            <person name="Glavina Del Rio T."/>
            <person name="Hammon N."/>
            <person name="Israni S."/>
            <person name="Dalin E."/>
            <person name="Tice H."/>
            <person name="Pitluck S."/>
            <person name="Chertkov O."/>
            <person name="Brettin T."/>
            <person name="Bruce D."/>
            <person name="Han C."/>
            <person name="Schmutz J."/>
            <person name="Larimer F."/>
            <person name="Land M.L."/>
            <person name="Hauser L."/>
            <person name="Kyrpides N."/>
            <person name="Mikhailova N."/>
            <person name="Ye Q."/>
            <person name="Zhou J."/>
            <person name="Richardson P."/>
            <person name="Fields M.W."/>
        </authorList>
    </citation>
    <scope>NUCLEOTIDE SEQUENCE [LARGE SCALE GENOMIC DNA]</scope>
    <source>
        <strain evidence="14">QYMF</strain>
    </source>
</reference>
<dbReference type="EMBL" id="CP000724">
    <property type="protein sequence ID" value="ABR48877.1"/>
    <property type="molecule type" value="Genomic_DNA"/>
</dbReference>
<evidence type="ECO:0000256" key="1">
    <source>
        <dbReference type="ARBA" id="ARBA00004117"/>
    </source>
</evidence>
<evidence type="ECO:0000256" key="10">
    <source>
        <dbReference type="SAM" id="Phobius"/>
    </source>
</evidence>
<dbReference type="PRINTS" id="PR01009">
    <property type="entry name" value="FLGMRINGFLIF"/>
</dbReference>
<comment type="similarity">
    <text evidence="3 9">Belongs to the FliF family.</text>
</comment>
<keyword evidence="13" id="KW-0966">Cell projection</keyword>
<dbReference type="PANTHER" id="PTHR30046">
    <property type="entry name" value="FLAGELLAR M-RING PROTEIN"/>
    <property type="match status" value="1"/>
</dbReference>
<dbReference type="InterPro" id="IPR006182">
    <property type="entry name" value="FliF_N_dom"/>
</dbReference>
<dbReference type="GO" id="GO:0003774">
    <property type="term" value="F:cytoskeletal motor activity"/>
    <property type="evidence" value="ECO:0007669"/>
    <property type="project" value="InterPro"/>
</dbReference>
<dbReference type="InterPro" id="IPR000067">
    <property type="entry name" value="FlgMring_FliF"/>
</dbReference>
<dbReference type="HOGENOM" id="CLU_028108_2_2_9"/>
<evidence type="ECO:0000256" key="7">
    <source>
        <dbReference type="ARBA" id="ARBA00023136"/>
    </source>
</evidence>
<evidence type="ECO:0000256" key="6">
    <source>
        <dbReference type="ARBA" id="ARBA00022989"/>
    </source>
</evidence>
<dbReference type="OrthoDB" id="9807026at2"/>
<evidence type="ECO:0000256" key="3">
    <source>
        <dbReference type="ARBA" id="ARBA00007971"/>
    </source>
</evidence>
<keyword evidence="7 10" id="KW-0472">Membrane</keyword>
<feature type="transmembrane region" description="Helical" evidence="10">
    <location>
        <begin position="27"/>
        <end position="46"/>
    </location>
</feature>
<dbReference type="InterPro" id="IPR013556">
    <property type="entry name" value="Flag_M-ring_C"/>
</dbReference>
<accession>A6TRQ9</accession>
<keyword evidence="8 9" id="KW-0975">Bacterial flagellum</keyword>
<dbReference type="eggNOG" id="COG1766">
    <property type="taxonomic scope" value="Bacteria"/>
</dbReference>
<evidence type="ECO:0000256" key="2">
    <source>
        <dbReference type="ARBA" id="ARBA00004651"/>
    </source>
</evidence>
<dbReference type="Proteomes" id="UP000001572">
    <property type="component" value="Chromosome"/>
</dbReference>
<feature type="domain" description="Flagellar M-ring C-terminal" evidence="12">
    <location>
        <begin position="256"/>
        <end position="402"/>
    </location>
</feature>
<organism evidence="13 14">
    <name type="scientific">Alkaliphilus metalliredigens (strain QYMF)</name>
    <dbReference type="NCBI Taxonomy" id="293826"/>
    <lineage>
        <taxon>Bacteria</taxon>
        <taxon>Bacillati</taxon>
        <taxon>Bacillota</taxon>
        <taxon>Clostridia</taxon>
        <taxon>Peptostreptococcales</taxon>
        <taxon>Natronincolaceae</taxon>
        <taxon>Alkaliphilus</taxon>
    </lineage>
</organism>
<dbReference type="Gene3D" id="3.30.300.30">
    <property type="match status" value="1"/>
</dbReference>
<evidence type="ECO:0000259" key="12">
    <source>
        <dbReference type="Pfam" id="PF08345"/>
    </source>
</evidence>
<keyword evidence="13" id="KW-0969">Cilium</keyword>
<feature type="domain" description="Flagellar M-ring N-terminal" evidence="11">
    <location>
        <begin position="46"/>
        <end position="223"/>
    </location>
</feature>
<keyword evidence="5 10" id="KW-0812">Transmembrane</keyword>
<dbReference type="STRING" id="293826.Amet_2725"/>